<gene>
    <name evidence="2" type="ORF">V1479_04480</name>
</gene>
<evidence type="ECO:0000313" key="2">
    <source>
        <dbReference type="EMBL" id="MEX4006547.1"/>
    </source>
</evidence>
<dbReference type="InterPro" id="IPR016047">
    <property type="entry name" value="M23ase_b-sheet_dom"/>
</dbReference>
<reference evidence="2 3" key="1">
    <citation type="submission" date="2024-01" db="EMBL/GenBank/DDBJ databases">
        <title>New evidence supports the origin of RcGTA from prophage.</title>
        <authorList>
            <person name="Xu Y."/>
            <person name="Liu B."/>
            <person name="Chen F."/>
        </authorList>
    </citation>
    <scope>NUCLEOTIDE SEQUENCE [LARGE SCALE GENOMIC DNA]</scope>
    <source>
        <strain evidence="2 3">CBW1107-2</strain>
    </source>
</reference>
<dbReference type="InterPro" id="IPR011055">
    <property type="entry name" value="Dup_hybrid_motif"/>
</dbReference>
<dbReference type="Proteomes" id="UP001559025">
    <property type="component" value="Unassembled WGS sequence"/>
</dbReference>
<protein>
    <submittedName>
        <fullName evidence="2">Peptidoglycan DD-metalloendopeptidase family protein</fullName>
    </submittedName>
</protein>
<dbReference type="RefSeq" id="WP_368801832.1">
    <property type="nucleotide sequence ID" value="NZ_JAZHFV010000001.1"/>
</dbReference>
<keyword evidence="3" id="KW-1185">Reference proteome</keyword>
<name>A0ABV3WPG5_9HYPH</name>
<proteinExistence type="predicted"/>
<evidence type="ECO:0000259" key="1">
    <source>
        <dbReference type="Pfam" id="PF01551"/>
    </source>
</evidence>
<dbReference type="EMBL" id="JAZHFV010000001">
    <property type="protein sequence ID" value="MEX4006547.1"/>
    <property type="molecule type" value="Genomic_DNA"/>
</dbReference>
<dbReference type="SUPFAM" id="SSF51261">
    <property type="entry name" value="Duplicated hybrid motif"/>
    <property type="match status" value="1"/>
</dbReference>
<sequence length="305" mass="33299">MKPDAIETLLRERDMSLPALGPLLAGEIDLSAPANDVRARLADLTKGTSLQARVARMDPVVARALLRQGAGLEPVPGGAALRQWIAANAGEWHGIIAPSVRDMPSVELELGGSVSDIAAASAAQDRKTAQRLYDAYMAREGARLGIGTWHEYRTVYSTDNYISVFDPAVRRDHHLGLDLFADAGTQLVLPLDGVVVEARIVDVRLDYGGVLVLEHAFDDGKFWSLWGHLSFASARRWKPGDRIAAGTAFCEMGDFEENGWWLPHLHLQLSAEKYPDFTMMPGVGEGAFLDIWGDLFPDPTPLIFG</sequence>
<dbReference type="Gene3D" id="2.70.70.10">
    <property type="entry name" value="Glucose Permease (Domain IIA)"/>
    <property type="match status" value="1"/>
</dbReference>
<dbReference type="Pfam" id="PF01551">
    <property type="entry name" value="Peptidase_M23"/>
    <property type="match status" value="1"/>
</dbReference>
<comment type="caution">
    <text evidence="2">The sequence shown here is derived from an EMBL/GenBank/DDBJ whole genome shotgun (WGS) entry which is preliminary data.</text>
</comment>
<organism evidence="2 3">
    <name type="scientific">Neoaquamicrobium sediminum</name>
    <dbReference type="NCBI Taxonomy" id="1849104"/>
    <lineage>
        <taxon>Bacteria</taxon>
        <taxon>Pseudomonadati</taxon>
        <taxon>Pseudomonadota</taxon>
        <taxon>Alphaproteobacteria</taxon>
        <taxon>Hyphomicrobiales</taxon>
        <taxon>Phyllobacteriaceae</taxon>
        <taxon>Neoaquamicrobium</taxon>
    </lineage>
</organism>
<dbReference type="CDD" id="cd12797">
    <property type="entry name" value="M23_peptidase"/>
    <property type="match status" value="1"/>
</dbReference>
<accession>A0ABV3WPG5</accession>
<evidence type="ECO:0000313" key="3">
    <source>
        <dbReference type="Proteomes" id="UP001559025"/>
    </source>
</evidence>
<feature type="domain" description="M23ase beta-sheet core" evidence="1">
    <location>
        <begin position="173"/>
        <end position="271"/>
    </location>
</feature>